<organism evidence="1 2">
    <name type="scientific">Lasiosphaeria miniovina</name>
    <dbReference type="NCBI Taxonomy" id="1954250"/>
    <lineage>
        <taxon>Eukaryota</taxon>
        <taxon>Fungi</taxon>
        <taxon>Dikarya</taxon>
        <taxon>Ascomycota</taxon>
        <taxon>Pezizomycotina</taxon>
        <taxon>Sordariomycetes</taxon>
        <taxon>Sordariomycetidae</taxon>
        <taxon>Sordariales</taxon>
        <taxon>Lasiosphaeriaceae</taxon>
        <taxon>Lasiosphaeria</taxon>
    </lineage>
</organism>
<proteinExistence type="predicted"/>
<dbReference type="EMBL" id="JAUIRO010000007">
    <property type="protein sequence ID" value="KAK0707010.1"/>
    <property type="molecule type" value="Genomic_DNA"/>
</dbReference>
<dbReference type="GeneID" id="85326193"/>
<evidence type="ECO:0000313" key="2">
    <source>
        <dbReference type="Proteomes" id="UP001172101"/>
    </source>
</evidence>
<comment type="caution">
    <text evidence="1">The sequence shown here is derived from an EMBL/GenBank/DDBJ whole genome shotgun (WGS) entry which is preliminary data.</text>
</comment>
<dbReference type="AlphaFoldDB" id="A0AA40A0M9"/>
<keyword evidence="2" id="KW-1185">Reference proteome</keyword>
<accession>A0AA40A0M9</accession>
<reference evidence="1" key="1">
    <citation type="submission" date="2023-06" db="EMBL/GenBank/DDBJ databases">
        <title>Genome-scale phylogeny and comparative genomics of the fungal order Sordariales.</title>
        <authorList>
            <consortium name="Lawrence Berkeley National Laboratory"/>
            <person name="Hensen N."/>
            <person name="Bonometti L."/>
            <person name="Westerberg I."/>
            <person name="Brannstrom I.O."/>
            <person name="Guillou S."/>
            <person name="Cros-Aarteil S."/>
            <person name="Calhoun S."/>
            <person name="Haridas S."/>
            <person name="Kuo A."/>
            <person name="Mondo S."/>
            <person name="Pangilinan J."/>
            <person name="Riley R."/>
            <person name="LaButti K."/>
            <person name="Andreopoulos B."/>
            <person name="Lipzen A."/>
            <person name="Chen C."/>
            <person name="Yanf M."/>
            <person name="Daum C."/>
            <person name="Ng V."/>
            <person name="Clum A."/>
            <person name="Steindorff A."/>
            <person name="Ohm R."/>
            <person name="Martin F."/>
            <person name="Silar P."/>
            <person name="Natvig D."/>
            <person name="Lalanne C."/>
            <person name="Gautier V."/>
            <person name="Ament-velasquez S.L."/>
            <person name="Kruys A."/>
            <person name="Hutchinson M.I."/>
            <person name="Powell A.J."/>
            <person name="Barry K."/>
            <person name="Miller A.N."/>
            <person name="Grigoriev I.V."/>
            <person name="Debuchy R."/>
            <person name="Gladieux P."/>
            <person name="Thoren M.H."/>
            <person name="Johannesson H."/>
        </authorList>
    </citation>
    <scope>NUCLEOTIDE SEQUENCE</scope>
    <source>
        <strain evidence="1">SMH2392-1A</strain>
    </source>
</reference>
<name>A0AA40A0M9_9PEZI</name>
<sequence length="426" mass="47223">MPTLLQLPNDVLSLIAWEIHLRSLLNFRLASKHLNAVALPAICKRRFETRYVMLQQHSLENLLEISRHTVFGPALKTLTICIDHLKKHPQYDHAPLHWGDLARMMAEGDLIPGMPDPSSRGGSEELVVNRPAYESLLEDQKFMMESGLNTAYLTQAIAAFPNLETVVVNNAFQPWGAAAQGRQTSVPMSNGIDGLESNEFVVQTLHRVILAIAANNISLYELDIAIGRLDGGISPDMLVFPRPVLRYIQSHPISLTSLCLSVSPRNSIHPNSELVGDLLGFTALFPGLQRLSLEFNLRDEHEHFPAISQRLRLPGLRFLAIGAVQCTESELVTLLLGQKDSLEEVSFTLIDIISEGGSWQSCLATIRDELSIRLLEMIHCQSADKDVYYCESGSDGVTYLDAFEIGGSWQDWTDSINCITIGKGGN</sequence>
<gene>
    <name evidence="1" type="ORF">B0T26DRAFT_728839</name>
</gene>
<dbReference type="Proteomes" id="UP001172101">
    <property type="component" value="Unassembled WGS sequence"/>
</dbReference>
<evidence type="ECO:0008006" key="3">
    <source>
        <dbReference type="Google" id="ProtNLM"/>
    </source>
</evidence>
<dbReference type="RefSeq" id="XP_060292104.1">
    <property type="nucleotide sequence ID" value="XM_060442923.1"/>
</dbReference>
<protein>
    <recommendedName>
        <fullName evidence="3">F-box domain-containing protein</fullName>
    </recommendedName>
</protein>
<evidence type="ECO:0000313" key="1">
    <source>
        <dbReference type="EMBL" id="KAK0707010.1"/>
    </source>
</evidence>